<keyword evidence="9" id="KW-0689">Ribosomal protein</keyword>
<keyword evidence="9" id="KW-0687">Ribonucleoprotein</keyword>
<dbReference type="GO" id="GO:0016075">
    <property type="term" value="P:rRNA catabolic process"/>
    <property type="evidence" value="ECO:0007669"/>
    <property type="project" value="TreeGrafter"/>
</dbReference>
<dbReference type="GO" id="GO:0071028">
    <property type="term" value="P:nuclear mRNA surveillance"/>
    <property type="evidence" value="ECO:0007669"/>
    <property type="project" value="TreeGrafter"/>
</dbReference>
<dbReference type="GO" id="GO:0005730">
    <property type="term" value="C:nucleolus"/>
    <property type="evidence" value="ECO:0007669"/>
    <property type="project" value="UniProtKB-SubCell"/>
</dbReference>
<comment type="subcellular location">
    <subcellularLocation>
        <location evidence="1">Cytoplasm</location>
    </subcellularLocation>
    <subcellularLocation>
        <location evidence="2">Nucleus</location>
        <location evidence="2">Nucleolus</location>
    </subcellularLocation>
</comment>
<evidence type="ECO:0000256" key="3">
    <source>
        <dbReference type="ARBA" id="ARBA00006678"/>
    </source>
</evidence>
<dbReference type="GO" id="GO:0071038">
    <property type="term" value="P:TRAMP-dependent tRNA surveillance pathway"/>
    <property type="evidence" value="ECO:0007669"/>
    <property type="project" value="TreeGrafter"/>
</dbReference>
<dbReference type="InterPro" id="IPR020568">
    <property type="entry name" value="Ribosomal_Su5_D2-typ_SF"/>
</dbReference>
<dbReference type="GO" id="GO:0034476">
    <property type="term" value="P:U5 snRNA 3'-end processing"/>
    <property type="evidence" value="ECO:0007669"/>
    <property type="project" value="TreeGrafter"/>
</dbReference>
<evidence type="ECO:0000256" key="5">
    <source>
        <dbReference type="ARBA" id="ARBA00022835"/>
    </source>
</evidence>
<protein>
    <recommendedName>
        <fullName evidence="6">Ribosomal RNA-processing protein 42</fullName>
    </recommendedName>
</protein>
<dbReference type="STRING" id="27342.A0A0H2RJQ5"/>
<sequence>MLSKSEKSYIRTSLLSEPPLRADGRSLLDFRGVAVELGVTALANGSARVRIGGDAGSESGGGGVCGTEVLVAVKVEVEDVSGSVDGGKGRMACNVSCSPAAYPSLTMLQLDDFQSDLTSILDTTLGCSSLCPTNLSIIPRKKAWLLHVDALVLADDGNVYDALFLAAAAALHDTRIPRTRPIEYRPNNARSQASADASDDPMDGASGLDTHAMPKATDFELMDYWDEGEPLVCPNGMSWPICVTLNLVPPLFYLDATTVEEDATLTRLLLLYSFSTNSSNTRLQGMRLLGHGEVEANLIKPLIREGEKHAKHLNQSLFAKLKSELTKRIPQIVPSTKRNK</sequence>
<evidence type="ECO:0000313" key="9">
    <source>
        <dbReference type="EMBL" id="KLO12094.1"/>
    </source>
</evidence>
<feature type="region of interest" description="Disordered" evidence="7">
    <location>
        <begin position="181"/>
        <end position="209"/>
    </location>
</feature>
<dbReference type="InterPro" id="IPR050590">
    <property type="entry name" value="Exosome_comp_Rrp42_subfam"/>
</dbReference>
<dbReference type="GO" id="GO:0071035">
    <property type="term" value="P:nuclear polyadenylation-dependent rRNA catabolic process"/>
    <property type="evidence" value="ECO:0007669"/>
    <property type="project" value="TreeGrafter"/>
</dbReference>
<dbReference type="FunCoup" id="A0A0H2RJQ5">
    <property type="interactions" value="61"/>
</dbReference>
<evidence type="ECO:0000256" key="1">
    <source>
        <dbReference type="ARBA" id="ARBA00004496"/>
    </source>
</evidence>
<gene>
    <name evidence="9" type="ORF">SCHPADRAFT_875898</name>
</gene>
<keyword evidence="4" id="KW-0963">Cytoplasm</keyword>
<dbReference type="SUPFAM" id="SSF55666">
    <property type="entry name" value="Ribonuclease PH domain 2-like"/>
    <property type="match status" value="1"/>
</dbReference>
<dbReference type="EMBL" id="KQ085985">
    <property type="protein sequence ID" value="KLO12094.1"/>
    <property type="molecule type" value="Genomic_DNA"/>
</dbReference>
<evidence type="ECO:0000259" key="8">
    <source>
        <dbReference type="Pfam" id="PF01138"/>
    </source>
</evidence>
<dbReference type="SUPFAM" id="SSF54211">
    <property type="entry name" value="Ribosomal protein S5 domain 2-like"/>
    <property type="match status" value="1"/>
</dbReference>
<evidence type="ECO:0000256" key="7">
    <source>
        <dbReference type="SAM" id="MobiDB-lite"/>
    </source>
</evidence>
<dbReference type="Proteomes" id="UP000053477">
    <property type="component" value="Unassembled WGS sequence"/>
</dbReference>
<dbReference type="Pfam" id="PF01138">
    <property type="entry name" value="RNase_PH"/>
    <property type="match status" value="1"/>
</dbReference>
<evidence type="ECO:0000256" key="4">
    <source>
        <dbReference type="ARBA" id="ARBA00022490"/>
    </source>
</evidence>
<name>A0A0H2RJQ5_9AGAM</name>
<keyword evidence="10" id="KW-1185">Reference proteome</keyword>
<dbReference type="GO" id="GO:0000176">
    <property type="term" value="C:nuclear exosome (RNase complex)"/>
    <property type="evidence" value="ECO:0007669"/>
    <property type="project" value="TreeGrafter"/>
</dbReference>
<dbReference type="InterPro" id="IPR036345">
    <property type="entry name" value="ExoRNase_PH_dom2_sf"/>
</dbReference>
<evidence type="ECO:0000313" key="10">
    <source>
        <dbReference type="Proteomes" id="UP000053477"/>
    </source>
</evidence>
<dbReference type="InterPro" id="IPR001247">
    <property type="entry name" value="ExoRNase_PH_dom1"/>
</dbReference>
<dbReference type="Gene3D" id="3.30.230.70">
    <property type="entry name" value="GHMP Kinase, N-terminal domain"/>
    <property type="match status" value="1"/>
</dbReference>
<dbReference type="GO" id="GO:0005840">
    <property type="term" value="C:ribosome"/>
    <property type="evidence" value="ECO:0007669"/>
    <property type="project" value="UniProtKB-KW"/>
</dbReference>
<keyword evidence="5" id="KW-0271">Exosome</keyword>
<dbReference type="InParanoid" id="A0A0H2RJQ5"/>
<dbReference type="InterPro" id="IPR027408">
    <property type="entry name" value="PNPase/RNase_PH_dom_sf"/>
</dbReference>
<dbReference type="GO" id="GO:0034473">
    <property type="term" value="P:U1 snRNA 3'-end processing"/>
    <property type="evidence" value="ECO:0007669"/>
    <property type="project" value="TreeGrafter"/>
</dbReference>
<dbReference type="AlphaFoldDB" id="A0A0H2RJQ5"/>
<reference evidence="9 10" key="1">
    <citation type="submission" date="2015-04" db="EMBL/GenBank/DDBJ databases">
        <title>Complete genome sequence of Schizopora paradoxa KUC8140, a cosmopolitan wood degrader in East Asia.</title>
        <authorList>
            <consortium name="DOE Joint Genome Institute"/>
            <person name="Min B."/>
            <person name="Park H."/>
            <person name="Jang Y."/>
            <person name="Kim J.-J."/>
            <person name="Kim K.H."/>
            <person name="Pangilinan J."/>
            <person name="Lipzen A."/>
            <person name="Riley R."/>
            <person name="Grigoriev I.V."/>
            <person name="Spatafora J.W."/>
            <person name="Choi I.-G."/>
        </authorList>
    </citation>
    <scope>NUCLEOTIDE SEQUENCE [LARGE SCALE GENOMIC DNA]</scope>
    <source>
        <strain evidence="9 10">KUC8140</strain>
    </source>
</reference>
<evidence type="ECO:0000256" key="6">
    <source>
        <dbReference type="ARBA" id="ARBA00042523"/>
    </source>
</evidence>
<accession>A0A0H2RJQ5</accession>
<dbReference type="GO" id="GO:0034475">
    <property type="term" value="P:U4 snRNA 3'-end processing"/>
    <property type="evidence" value="ECO:0007669"/>
    <property type="project" value="TreeGrafter"/>
</dbReference>
<dbReference type="GO" id="GO:0000467">
    <property type="term" value="P:exonucleolytic trimming to generate mature 3'-end of 5.8S rRNA from tricistronic rRNA transcript (SSU-rRNA, 5.8S rRNA, LSU-rRNA)"/>
    <property type="evidence" value="ECO:0007669"/>
    <property type="project" value="TreeGrafter"/>
</dbReference>
<dbReference type="OrthoDB" id="272245at2759"/>
<evidence type="ECO:0000256" key="2">
    <source>
        <dbReference type="ARBA" id="ARBA00004604"/>
    </source>
</evidence>
<comment type="similarity">
    <text evidence="3">Belongs to the RNase PH family.</text>
</comment>
<dbReference type="GO" id="GO:0035925">
    <property type="term" value="F:mRNA 3'-UTR AU-rich region binding"/>
    <property type="evidence" value="ECO:0007669"/>
    <property type="project" value="TreeGrafter"/>
</dbReference>
<feature type="domain" description="Exoribonuclease phosphorolytic" evidence="8">
    <location>
        <begin position="30"/>
        <end position="177"/>
    </location>
</feature>
<proteinExistence type="inferred from homology"/>
<dbReference type="PANTHER" id="PTHR11097:SF8">
    <property type="entry name" value="EXOSOME COMPLEX COMPONENT RRP42"/>
    <property type="match status" value="1"/>
</dbReference>
<organism evidence="9 10">
    <name type="scientific">Schizopora paradoxa</name>
    <dbReference type="NCBI Taxonomy" id="27342"/>
    <lineage>
        <taxon>Eukaryota</taxon>
        <taxon>Fungi</taxon>
        <taxon>Dikarya</taxon>
        <taxon>Basidiomycota</taxon>
        <taxon>Agaricomycotina</taxon>
        <taxon>Agaricomycetes</taxon>
        <taxon>Hymenochaetales</taxon>
        <taxon>Schizoporaceae</taxon>
        <taxon>Schizopora</taxon>
    </lineage>
</organism>
<dbReference type="GO" id="GO:0000177">
    <property type="term" value="C:cytoplasmic exosome (RNase complex)"/>
    <property type="evidence" value="ECO:0007669"/>
    <property type="project" value="TreeGrafter"/>
</dbReference>
<dbReference type="PANTHER" id="PTHR11097">
    <property type="entry name" value="EXOSOME COMPLEX EXONUCLEASE RIBOSOMAL RNA PROCESSING PROTEIN"/>
    <property type="match status" value="1"/>
</dbReference>